<keyword evidence="3" id="KW-1185">Reference proteome</keyword>
<dbReference type="EMBL" id="KZ305018">
    <property type="protein sequence ID" value="PIA64433.1"/>
    <property type="molecule type" value="Genomic_DNA"/>
</dbReference>
<protein>
    <recommendedName>
        <fullName evidence="4">Secreted protein</fullName>
    </recommendedName>
</protein>
<reference evidence="2 3" key="1">
    <citation type="submission" date="2017-09" db="EMBL/GenBank/DDBJ databases">
        <title>WGS assembly of Aquilegia coerulea Goldsmith.</title>
        <authorList>
            <person name="Hodges S."/>
            <person name="Kramer E."/>
            <person name="Nordborg M."/>
            <person name="Tomkins J."/>
            <person name="Borevitz J."/>
            <person name="Derieg N."/>
            <person name="Yan J."/>
            <person name="Mihaltcheva S."/>
            <person name="Hayes R.D."/>
            <person name="Rokhsar D."/>
        </authorList>
    </citation>
    <scope>NUCLEOTIDE SEQUENCE [LARGE SCALE GENOMIC DNA]</scope>
    <source>
        <strain evidence="3">cv. Goldsmith</strain>
    </source>
</reference>
<gene>
    <name evidence="2" type="ORF">AQUCO_00100130v1</name>
</gene>
<dbReference type="Proteomes" id="UP000230069">
    <property type="component" value="Unassembled WGS sequence"/>
</dbReference>
<evidence type="ECO:0008006" key="4">
    <source>
        <dbReference type="Google" id="ProtNLM"/>
    </source>
</evidence>
<dbReference type="STRING" id="218851.A0A2G5F8V2"/>
<organism evidence="2 3">
    <name type="scientific">Aquilegia coerulea</name>
    <name type="common">Rocky mountain columbine</name>
    <dbReference type="NCBI Taxonomy" id="218851"/>
    <lineage>
        <taxon>Eukaryota</taxon>
        <taxon>Viridiplantae</taxon>
        <taxon>Streptophyta</taxon>
        <taxon>Embryophyta</taxon>
        <taxon>Tracheophyta</taxon>
        <taxon>Spermatophyta</taxon>
        <taxon>Magnoliopsida</taxon>
        <taxon>Ranunculales</taxon>
        <taxon>Ranunculaceae</taxon>
        <taxon>Thalictroideae</taxon>
        <taxon>Aquilegia</taxon>
    </lineage>
</organism>
<feature type="signal peptide" evidence="1">
    <location>
        <begin position="1"/>
        <end position="21"/>
    </location>
</feature>
<proteinExistence type="predicted"/>
<evidence type="ECO:0000313" key="2">
    <source>
        <dbReference type="EMBL" id="PIA64433.1"/>
    </source>
</evidence>
<dbReference type="InParanoid" id="A0A2G5F8V2"/>
<dbReference type="OrthoDB" id="1420445at2759"/>
<feature type="chain" id="PRO_5013754306" description="Secreted protein" evidence="1">
    <location>
        <begin position="22"/>
        <end position="102"/>
    </location>
</feature>
<sequence>MNLAWCLLFLSVFSFAGFSNGASRPTEVKIGAIFVLNSISGRVSKIAMQAAENDVNSDPRTPARSLRINRCSANSCLRFEQQQHIDTIGMRHLAIAESTGTI</sequence>
<evidence type="ECO:0000313" key="3">
    <source>
        <dbReference type="Proteomes" id="UP000230069"/>
    </source>
</evidence>
<name>A0A2G5F8V2_AQUCA</name>
<keyword evidence="1" id="KW-0732">Signal</keyword>
<dbReference type="AlphaFoldDB" id="A0A2G5F8V2"/>
<accession>A0A2G5F8V2</accession>
<evidence type="ECO:0000256" key="1">
    <source>
        <dbReference type="SAM" id="SignalP"/>
    </source>
</evidence>